<evidence type="ECO:0008006" key="3">
    <source>
        <dbReference type="Google" id="ProtNLM"/>
    </source>
</evidence>
<dbReference type="AlphaFoldDB" id="A0A1D8AW10"/>
<protein>
    <recommendedName>
        <fullName evidence="3">Glycosyl transferases group 1</fullName>
    </recommendedName>
</protein>
<reference evidence="1 2" key="1">
    <citation type="submission" date="2016-06" db="EMBL/GenBank/DDBJ databases">
        <title>Three novel species with peptidoglycan cell walls form the new genus Lacunisphaera gen. nov. in the family Opitutaceae of the verrucomicrobial subdivision 4.</title>
        <authorList>
            <person name="Rast P."/>
            <person name="Gloeckner I."/>
            <person name="Jogler M."/>
            <person name="Boedeker C."/>
            <person name="Jeske O."/>
            <person name="Wiegand S."/>
            <person name="Reinhardt R."/>
            <person name="Schumann P."/>
            <person name="Rohde M."/>
            <person name="Spring S."/>
            <person name="Gloeckner F.O."/>
            <person name="Jogler C."/>
        </authorList>
    </citation>
    <scope>NUCLEOTIDE SEQUENCE [LARGE SCALE GENOMIC DNA]</scope>
    <source>
        <strain evidence="1 2">IG16b</strain>
    </source>
</reference>
<proteinExistence type="predicted"/>
<dbReference type="KEGG" id="obg:Verru16b_02156"/>
<keyword evidence="2" id="KW-1185">Reference proteome</keyword>
<evidence type="ECO:0000313" key="2">
    <source>
        <dbReference type="Proteomes" id="UP000095228"/>
    </source>
</evidence>
<organism evidence="1 2">
    <name type="scientific">Lacunisphaera limnophila</name>
    <dbReference type="NCBI Taxonomy" id="1838286"/>
    <lineage>
        <taxon>Bacteria</taxon>
        <taxon>Pseudomonadati</taxon>
        <taxon>Verrucomicrobiota</taxon>
        <taxon>Opitutia</taxon>
        <taxon>Opitutales</taxon>
        <taxon>Opitutaceae</taxon>
        <taxon>Lacunisphaera</taxon>
    </lineage>
</organism>
<name>A0A1D8AW10_9BACT</name>
<accession>A0A1D8AW10</accession>
<dbReference type="Proteomes" id="UP000095228">
    <property type="component" value="Chromosome"/>
</dbReference>
<gene>
    <name evidence="1" type="ORF">Verru16b_02156</name>
</gene>
<dbReference type="STRING" id="1838286.Verru16b_02156"/>
<evidence type="ECO:0000313" key="1">
    <source>
        <dbReference type="EMBL" id="AOS45080.1"/>
    </source>
</evidence>
<dbReference type="EMBL" id="CP016094">
    <property type="protein sequence ID" value="AOS45080.1"/>
    <property type="molecule type" value="Genomic_DNA"/>
</dbReference>
<sequence length="348" mass="38707">MMRRIRICYFNAWAGRLEPAADYLGRVPALDLRPLVTDPRDRELLRKARLDCDWYAANARCLAALAHPALEFLPAWVVGPKAVLDLAKAPRDTGEERWLITMAHQPQQLGDLAGKVFAFLAKAGVRHGFYAFDEASRFMPCFNAIAPHLDLLIHDERPLAEAGRALLRPACVTRRRSWVANFAPGEATFNEAPEEKIYFLGSQMGLTAHRQRQIDFLKQRFKDRFVASHDHSTPVDGRAALNRYKVGFCPEGRKFATPAMSASHTDRPFWSGCLGMVPVSEDSKAGGRLEKLHAAGLIMRYAHGDLASLATACERALAMDTATRRRIHEHFTAHETVGAVLAEAIAAV</sequence>